<sequence length="328" mass="38079">MLTEFFSTYYNNIEARKYLYREFPEHYVWEKKSKCWTKRKTREVIGRINGANPTEGERYYLRLLLNHVRGPTSFANLLSYNGVQCSSFKDVAQKRGLLKSDDYISECLHEAANFHMPNALRRLFATILIFCEPVDVMRLWNIHFDSMSEDFAHGQAIVFEERVLKTLKSLDCFLESMGRSIKDFDLPIVDLTVADKSPTEKREILDELAVTVPLEDYSAASSLKVAYCRKSEKLVGCTISEFIGVLNKEGENNKFYKHLINCYGGRYMFFTRVDTANDKDRREGKVVVQEIFKQKESSEAKKESSEDKKESIVNLEETLPKAIKIERD</sequence>
<organism evidence="1 2">
    <name type="scientific">Vaccinium darrowii</name>
    <dbReference type="NCBI Taxonomy" id="229202"/>
    <lineage>
        <taxon>Eukaryota</taxon>
        <taxon>Viridiplantae</taxon>
        <taxon>Streptophyta</taxon>
        <taxon>Embryophyta</taxon>
        <taxon>Tracheophyta</taxon>
        <taxon>Spermatophyta</taxon>
        <taxon>Magnoliopsida</taxon>
        <taxon>eudicotyledons</taxon>
        <taxon>Gunneridae</taxon>
        <taxon>Pentapetalae</taxon>
        <taxon>asterids</taxon>
        <taxon>Ericales</taxon>
        <taxon>Ericaceae</taxon>
        <taxon>Vaccinioideae</taxon>
        <taxon>Vaccinieae</taxon>
        <taxon>Vaccinium</taxon>
    </lineage>
</organism>
<reference evidence="1 2" key="1">
    <citation type="journal article" date="2021" name="Hortic Res">
        <title>High-quality reference genome and annotation aids understanding of berry development for evergreen blueberry (Vaccinium darrowii).</title>
        <authorList>
            <person name="Yu J."/>
            <person name="Hulse-Kemp A.M."/>
            <person name="Babiker E."/>
            <person name="Staton M."/>
        </authorList>
    </citation>
    <scope>NUCLEOTIDE SEQUENCE [LARGE SCALE GENOMIC DNA]</scope>
    <source>
        <strain evidence="2">cv. NJ 8807/NJ 8810</strain>
        <tissue evidence="1">Young leaf</tissue>
    </source>
</reference>
<proteinExistence type="predicted"/>
<evidence type="ECO:0000313" key="2">
    <source>
        <dbReference type="Proteomes" id="UP000828048"/>
    </source>
</evidence>
<keyword evidence="2" id="KW-1185">Reference proteome</keyword>
<dbReference type="Proteomes" id="UP000828048">
    <property type="component" value="Chromosome 1"/>
</dbReference>
<gene>
    <name evidence="1" type="ORF">Vadar_014156</name>
</gene>
<dbReference type="EMBL" id="CM037151">
    <property type="protein sequence ID" value="KAH7843232.1"/>
    <property type="molecule type" value="Genomic_DNA"/>
</dbReference>
<comment type="caution">
    <text evidence="1">The sequence shown here is derived from an EMBL/GenBank/DDBJ whole genome shotgun (WGS) entry which is preliminary data.</text>
</comment>
<evidence type="ECO:0000313" key="1">
    <source>
        <dbReference type="EMBL" id="KAH7843232.1"/>
    </source>
</evidence>
<protein>
    <submittedName>
        <fullName evidence="1">Uncharacterized protein</fullName>
    </submittedName>
</protein>
<name>A0ACB7XQR7_9ERIC</name>
<accession>A0ACB7XQR7</accession>